<dbReference type="EMBL" id="BPLR01016233">
    <property type="protein sequence ID" value="GIY82303.1"/>
    <property type="molecule type" value="Genomic_DNA"/>
</dbReference>
<organism evidence="1 2">
    <name type="scientific">Caerostris extrusa</name>
    <name type="common">Bark spider</name>
    <name type="synonym">Caerostris bankana</name>
    <dbReference type="NCBI Taxonomy" id="172846"/>
    <lineage>
        <taxon>Eukaryota</taxon>
        <taxon>Metazoa</taxon>
        <taxon>Ecdysozoa</taxon>
        <taxon>Arthropoda</taxon>
        <taxon>Chelicerata</taxon>
        <taxon>Arachnida</taxon>
        <taxon>Araneae</taxon>
        <taxon>Araneomorphae</taxon>
        <taxon>Entelegynae</taxon>
        <taxon>Araneoidea</taxon>
        <taxon>Araneidae</taxon>
        <taxon>Caerostris</taxon>
    </lineage>
</organism>
<comment type="caution">
    <text evidence="1">The sequence shown here is derived from an EMBL/GenBank/DDBJ whole genome shotgun (WGS) entry which is preliminary data.</text>
</comment>
<dbReference type="AlphaFoldDB" id="A0AAV4WJ34"/>
<reference evidence="1 2" key="1">
    <citation type="submission" date="2021-06" db="EMBL/GenBank/DDBJ databases">
        <title>Caerostris extrusa draft genome.</title>
        <authorList>
            <person name="Kono N."/>
            <person name="Arakawa K."/>
        </authorList>
    </citation>
    <scope>NUCLEOTIDE SEQUENCE [LARGE SCALE GENOMIC DNA]</scope>
</reference>
<keyword evidence="2" id="KW-1185">Reference proteome</keyword>
<gene>
    <name evidence="1" type="ORF">CEXT_3141</name>
</gene>
<evidence type="ECO:0000313" key="2">
    <source>
        <dbReference type="Proteomes" id="UP001054945"/>
    </source>
</evidence>
<evidence type="ECO:0000313" key="1">
    <source>
        <dbReference type="EMBL" id="GIY82303.1"/>
    </source>
</evidence>
<accession>A0AAV4WJ34</accession>
<name>A0AAV4WJ34_CAEEX</name>
<sequence length="82" mass="8654">MREVTSSGMFEIYDSVSDELPFANWQISIPAPPALSGGRGYIKSSLEEASLRGVMTTALSIGLTSLLSQLGSFRGALVGQCV</sequence>
<dbReference type="Proteomes" id="UP001054945">
    <property type="component" value="Unassembled WGS sequence"/>
</dbReference>
<proteinExistence type="predicted"/>
<protein>
    <submittedName>
        <fullName evidence="1">Uncharacterized protein</fullName>
    </submittedName>
</protein>